<keyword evidence="2 5" id="KW-0812">Transmembrane</keyword>
<feature type="transmembrane region" description="Helical" evidence="5">
    <location>
        <begin position="43"/>
        <end position="64"/>
    </location>
</feature>
<dbReference type="GO" id="GO:0015179">
    <property type="term" value="F:L-amino acid transmembrane transporter activity"/>
    <property type="evidence" value="ECO:0007669"/>
    <property type="project" value="TreeGrafter"/>
</dbReference>
<dbReference type="InterPro" id="IPR002293">
    <property type="entry name" value="AA/rel_permease1"/>
</dbReference>
<proteinExistence type="predicted"/>
<evidence type="ECO:0008006" key="7">
    <source>
        <dbReference type="Google" id="ProtNLM"/>
    </source>
</evidence>
<dbReference type="PANTHER" id="PTHR11785">
    <property type="entry name" value="AMINO ACID TRANSPORTER"/>
    <property type="match status" value="1"/>
</dbReference>
<reference evidence="6" key="1">
    <citation type="submission" date="2018-05" db="EMBL/GenBank/DDBJ databases">
        <authorList>
            <person name="Lanie J.A."/>
            <person name="Ng W.-L."/>
            <person name="Kazmierczak K.M."/>
            <person name="Andrzejewski T.M."/>
            <person name="Davidsen T.M."/>
            <person name="Wayne K.J."/>
            <person name="Tettelin H."/>
            <person name="Glass J.I."/>
            <person name="Rusch D."/>
            <person name="Podicherti R."/>
            <person name="Tsui H.-C.T."/>
            <person name="Winkler M.E."/>
        </authorList>
    </citation>
    <scope>NUCLEOTIDE SEQUENCE</scope>
</reference>
<accession>A0A382CRI6</accession>
<dbReference type="GO" id="GO:0016020">
    <property type="term" value="C:membrane"/>
    <property type="evidence" value="ECO:0007669"/>
    <property type="project" value="UniProtKB-SubCell"/>
</dbReference>
<organism evidence="6">
    <name type="scientific">marine metagenome</name>
    <dbReference type="NCBI Taxonomy" id="408172"/>
    <lineage>
        <taxon>unclassified sequences</taxon>
        <taxon>metagenomes</taxon>
        <taxon>ecological metagenomes</taxon>
    </lineage>
</organism>
<keyword evidence="3 5" id="KW-1133">Transmembrane helix</keyword>
<dbReference type="Pfam" id="PF13520">
    <property type="entry name" value="AA_permease_2"/>
    <property type="match status" value="1"/>
</dbReference>
<feature type="transmembrane region" description="Helical" evidence="5">
    <location>
        <begin position="12"/>
        <end position="37"/>
    </location>
</feature>
<evidence type="ECO:0000256" key="1">
    <source>
        <dbReference type="ARBA" id="ARBA00004141"/>
    </source>
</evidence>
<evidence type="ECO:0000256" key="4">
    <source>
        <dbReference type="ARBA" id="ARBA00023136"/>
    </source>
</evidence>
<feature type="non-terminal residue" evidence="6">
    <location>
        <position position="98"/>
    </location>
</feature>
<dbReference type="PANTHER" id="PTHR11785:SF512">
    <property type="entry name" value="SOBREMESA, ISOFORM B"/>
    <property type="match status" value="1"/>
</dbReference>
<evidence type="ECO:0000313" key="6">
    <source>
        <dbReference type="EMBL" id="SVB28766.1"/>
    </source>
</evidence>
<keyword evidence="4 5" id="KW-0472">Membrane</keyword>
<evidence type="ECO:0000256" key="3">
    <source>
        <dbReference type="ARBA" id="ARBA00022989"/>
    </source>
</evidence>
<dbReference type="Gene3D" id="1.20.1740.10">
    <property type="entry name" value="Amino acid/polyamine transporter I"/>
    <property type="match status" value="1"/>
</dbReference>
<sequence length="98" mass="10454">MTQNSRQGRHLTVWTASSFVVASMVGTGVFTSLGYQLKDIQSVFPLLMLWIIGGVVALCGALTYSELGAVLPRSGGEYYFLSRIIHPSIGFAAGIISA</sequence>
<dbReference type="AlphaFoldDB" id="A0A382CRI6"/>
<evidence type="ECO:0000256" key="2">
    <source>
        <dbReference type="ARBA" id="ARBA00022692"/>
    </source>
</evidence>
<gene>
    <name evidence="6" type="ORF">METZ01_LOCUS181620</name>
</gene>
<protein>
    <recommendedName>
        <fullName evidence="7">Amino acid permease/ SLC12A domain-containing protein</fullName>
    </recommendedName>
</protein>
<dbReference type="InterPro" id="IPR050598">
    <property type="entry name" value="AminoAcid_Transporter"/>
</dbReference>
<name>A0A382CRI6_9ZZZZ</name>
<dbReference type="EMBL" id="UINC01035791">
    <property type="protein sequence ID" value="SVB28766.1"/>
    <property type="molecule type" value="Genomic_DNA"/>
</dbReference>
<comment type="subcellular location">
    <subcellularLocation>
        <location evidence="1">Membrane</location>
        <topology evidence="1">Multi-pass membrane protein</topology>
    </subcellularLocation>
</comment>
<evidence type="ECO:0000256" key="5">
    <source>
        <dbReference type="SAM" id="Phobius"/>
    </source>
</evidence>